<dbReference type="GO" id="GO:0030248">
    <property type="term" value="F:cellulose binding"/>
    <property type="evidence" value="ECO:0007669"/>
    <property type="project" value="InterPro"/>
</dbReference>
<feature type="non-terminal residue" evidence="3">
    <location>
        <position position="52"/>
    </location>
</feature>
<accession>A0A1V9YRN3</accession>
<evidence type="ECO:0000256" key="1">
    <source>
        <dbReference type="ARBA" id="ARBA00022729"/>
    </source>
</evidence>
<dbReference type="SUPFAM" id="SSF57180">
    <property type="entry name" value="Cellulose-binding domain"/>
    <property type="match status" value="1"/>
</dbReference>
<keyword evidence="1" id="KW-0732">Signal</keyword>
<keyword evidence="4" id="KW-1185">Reference proteome</keyword>
<evidence type="ECO:0000313" key="3">
    <source>
        <dbReference type="EMBL" id="OQR88310.1"/>
    </source>
</evidence>
<dbReference type="GO" id="GO:0005576">
    <property type="term" value="C:extracellular region"/>
    <property type="evidence" value="ECO:0007669"/>
    <property type="project" value="InterPro"/>
</dbReference>
<name>A0A1V9YRN3_9STRA</name>
<evidence type="ECO:0000313" key="4">
    <source>
        <dbReference type="Proteomes" id="UP000243217"/>
    </source>
</evidence>
<dbReference type="Proteomes" id="UP000243217">
    <property type="component" value="Unassembled WGS sequence"/>
</dbReference>
<dbReference type="PROSITE" id="PS00562">
    <property type="entry name" value="CBM1_1"/>
    <property type="match status" value="1"/>
</dbReference>
<protein>
    <recommendedName>
        <fullName evidence="2">CBM1 domain-containing protein</fullName>
    </recommendedName>
</protein>
<dbReference type="GO" id="GO:0005975">
    <property type="term" value="P:carbohydrate metabolic process"/>
    <property type="evidence" value="ECO:0007669"/>
    <property type="project" value="InterPro"/>
</dbReference>
<dbReference type="SMART" id="SM00236">
    <property type="entry name" value="fCBD"/>
    <property type="match status" value="1"/>
</dbReference>
<evidence type="ECO:0000259" key="2">
    <source>
        <dbReference type="PROSITE" id="PS51164"/>
    </source>
</evidence>
<feature type="domain" description="CBM1" evidence="2">
    <location>
        <begin position="16"/>
        <end position="52"/>
    </location>
</feature>
<sequence length="52" mass="5697">MSTSYSQCVANQPNKNEVDFYGQCGGIYYTGSTKCKSGSSCVVINPWFSQCK</sequence>
<comment type="caution">
    <text evidence="3">The sequence shown here is derived from an EMBL/GenBank/DDBJ whole genome shotgun (WGS) entry which is preliminary data.</text>
</comment>
<dbReference type="InterPro" id="IPR035971">
    <property type="entry name" value="CBD_sf"/>
</dbReference>
<organism evidence="3 4">
    <name type="scientific">Thraustotheca clavata</name>
    <dbReference type="NCBI Taxonomy" id="74557"/>
    <lineage>
        <taxon>Eukaryota</taxon>
        <taxon>Sar</taxon>
        <taxon>Stramenopiles</taxon>
        <taxon>Oomycota</taxon>
        <taxon>Saprolegniomycetes</taxon>
        <taxon>Saprolegniales</taxon>
        <taxon>Achlyaceae</taxon>
        <taxon>Thraustotheca</taxon>
    </lineage>
</organism>
<dbReference type="PROSITE" id="PS51164">
    <property type="entry name" value="CBM1_2"/>
    <property type="match status" value="1"/>
</dbReference>
<dbReference type="Pfam" id="PF00734">
    <property type="entry name" value="CBM_1"/>
    <property type="match status" value="1"/>
</dbReference>
<reference evidence="3 4" key="1">
    <citation type="journal article" date="2014" name="Genome Biol. Evol.">
        <title>The secreted proteins of Achlya hypogyna and Thraustotheca clavata identify the ancestral oomycete secretome and reveal gene acquisitions by horizontal gene transfer.</title>
        <authorList>
            <person name="Misner I."/>
            <person name="Blouin N."/>
            <person name="Leonard G."/>
            <person name="Richards T.A."/>
            <person name="Lane C.E."/>
        </authorList>
    </citation>
    <scope>NUCLEOTIDE SEQUENCE [LARGE SCALE GENOMIC DNA]</scope>
    <source>
        <strain evidence="3 4">ATCC 34112</strain>
    </source>
</reference>
<proteinExistence type="predicted"/>
<dbReference type="EMBL" id="JNBS01003312">
    <property type="protein sequence ID" value="OQR88310.1"/>
    <property type="molecule type" value="Genomic_DNA"/>
</dbReference>
<dbReference type="InterPro" id="IPR000254">
    <property type="entry name" value="CBD"/>
</dbReference>
<dbReference type="AlphaFoldDB" id="A0A1V9YRN3"/>
<gene>
    <name evidence="3" type="ORF">THRCLA_22893</name>
</gene>
<dbReference type="OrthoDB" id="66658at2759"/>